<dbReference type="EMBL" id="JARQWQ010000126">
    <property type="protein sequence ID" value="KAK2549421.1"/>
    <property type="molecule type" value="Genomic_DNA"/>
</dbReference>
<comment type="caution">
    <text evidence="2">The sequence shown here is derived from an EMBL/GenBank/DDBJ whole genome shotgun (WGS) entry which is preliminary data.</text>
</comment>
<organism evidence="2 3">
    <name type="scientific">Acropora cervicornis</name>
    <name type="common">Staghorn coral</name>
    <dbReference type="NCBI Taxonomy" id="6130"/>
    <lineage>
        <taxon>Eukaryota</taxon>
        <taxon>Metazoa</taxon>
        <taxon>Cnidaria</taxon>
        <taxon>Anthozoa</taxon>
        <taxon>Hexacorallia</taxon>
        <taxon>Scleractinia</taxon>
        <taxon>Astrocoeniina</taxon>
        <taxon>Acroporidae</taxon>
        <taxon>Acropora</taxon>
    </lineage>
</organism>
<reference evidence="2" key="1">
    <citation type="journal article" date="2023" name="G3 (Bethesda)">
        <title>Whole genome assembly and annotation of the endangered Caribbean coral Acropora cervicornis.</title>
        <authorList>
            <person name="Selwyn J.D."/>
            <person name="Vollmer S.V."/>
        </authorList>
    </citation>
    <scope>NUCLEOTIDE SEQUENCE</scope>
    <source>
        <strain evidence="2">K2</strain>
    </source>
</reference>
<dbReference type="Proteomes" id="UP001249851">
    <property type="component" value="Unassembled WGS sequence"/>
</dbReference>
<name>A0AAD9UTJ2_ACRCE</name>
<evidence type="ECO:0000313" key="2">
    <source>
        <dbReference type="EMBL" id="KAK2549421.1"/>
    </source>
</evidence>
<gene>
    <name evidence="2" type="ORF">P5673_030095</name>
</gene>
<proteinExistence type="predicted"/>
<accession>A0AAD9UTJ2</accession>
<dbReference type="AlphaFoldDB" id="A0AAD9UTJ2"/>
<feature type="region of interest" description="Disordered" evidence="1">
    <location>
        <begin position="167"/>
        <end position="236"/>
    </location>
</feature>
<reference evidence="2" key="2">
    <citation type="journal article" date="2023" name="Science">
        <title>Genomic signatures of disease resistance in endangered staghorn corals.</title>
        <authorList>
            <person name="Vollmer S.V."/>
            <person name="Selwyn J.D."/>
            <person name="Despard B.A."/>
            <person name="Roesel C.L."/>
        </authorList>
    </citation>
    <scope>NUCLEOTIDE SEQUENCE</scope>
    <source>
        <strain evidence="2">K2</strain>
    </source>
</reference>
<evidence type="ECO:0000256" key="1">
    <source>
        <dbReference type="SAM" id="MobiDB-lite"/>
    </source>
</evidence>
<sequence>MRDRRLSSIIAQPWSEEKKTLVKLVVGSMEYTSSDESNFSEDENEGMQLSGYLVKRLPWERSALAKVKKALDEKYRRQLTPRARINFLPRREHAQLSTRKRPINRHDWAVRPETGRIEQTPSINTLASPSVSTALMLTVSPHNARSEPTSVSTPSPTTVRPQHTILSCPASSSSTQPLVTPITTPSPRSRSPNHIAIFSSTLTPRNTSTTRVASKKSKKAKRTSCQRPLQEVSPEF</sequence>
<feature type="compositionally biased region" description="Polar residues" evidence="1">
    <location>
        <begin position="169"/>
        <end position="178"/>
    </location>
</feature>
<evidence type="ECO:0000313" key="3">
    <source>
        <dbReference type="Proteomes" id="UP001249851"/>
    </source>
</evidence>
<feature type="compositionally biased region" description="Low complexity" evidence="1">
    <location>
        <begin position="180"/>
        <end position="192"/>
    </location>
</feature>
<feature type="compositionally biased region" description="Basic residues" evidence="1">
    <location>
        <begin position="213"/>
        <end position="224"/>
    </location>
</feature>
<protein>
    <submittedName>
        <fullName evidence="2">Uncharacterized protein</fullName>
    </submittedName>
</protein>
<keyword evidence="3" id="KW-1185">Reference proteome</keyword>